<dbReference type="InterPro" id="IPR036921">
    <property type="entry name" value="PurM-like_N_sf"/>
</dbReference>
<proteinExistence type="predicted"/>
<dbReference type="AlphaFoldDB" id="X1EG11"/>
<dbReference type="GO" id="GO:0016260">
    <property type="term" value="P:selenocysteine biosynthetic process"/>
    <property type="evidence" value="ECO:0007669"/>
    <property type="project" value="TreeGrafter"/>
</dbReference>
<keyword evidence="2" id="KW-0067">ATP-binding</keyword>
<keyword evidence="1" id="KW-0547">Nucleotide-binding</keyword>
<reference evidence="5" key="1">
    <citation type="journal article" date="2014" name="Front. Microbiol.">
        <title>High frequency of phylogenetically diverse reductive dehalogenase-homologous genes in deep subseafloor sedimentary metagenomes.</title>
        <authorList>
            <person name="Kawai M."/>
            <person name="Futagami T."/>
            <person name="Toyoda A."/>
            <person name="Takaki Y."/>
            <person name="Nishi S."/>
            <person name="Hori S."/>
            <person name="Arai W."/>
            <person name="Tsubouchi T."/>
            <person name="Morono Y."/>
            <person name="Uchiyama I."/>
            <person name="Ito T."/>
            <person name="Fujiyama A."/>
            <person name="Inagaki F."/>
            <person name="Takami H."/>
        </authorList>
    </citation>
    <scope>NUCLEOTIDE SEQUENCE</scope>
    <source>
        <strain evidence="5">Expedition CK06-06</strain>
    </source>
</reference>
<evidence type="ECO:0000256" key="3">
    <source>
        <dbReference type="SAM" id="Phobius"/>
    </source>
</evidence>
<evidence type="ECO:0000256" key="1">
    <source>
        <dbReference type="ARBA" id="ARBA00022741"/>
    </source>
</evidence>
<organism evidence="5">
    <name type="scientific">marine sediment metagenome</name>
    <dbReference type="NCBI Taxonomy" id="412755"/>
    <lineage>
        <taxon>unclassified sequences</taxon>
        <taxon>metagenomes</taxon>
        <taxon>ecological metagenomes</taxon>
    </lineage>
</organism>
<dbReference type="Pfam" id="PF00586">
    <property type="entry name" value="AIRS"/>
    <property type="match status" value="1"/>
</dbReference>
<feature type="transmembrane region" description="Helical" evidence="3">
    <location>
        <begin position="100"/>
        <end position="122"/>
    </location>
</feature>
<name>X1EG11_9ZZZZ</name>
<accession>X1EG11</accession>
<dbReference type="InterPro" id="IPR016188">
    <property type="entry name" value="PurM-like_N"/>
</dbReference>
<evidence type="ECO:0000259" key="4">
    <source>
        <dbReference type="Pfam" id="PF00586"/>
    </source>
</evidence>
<feature type="domain" description="PurM-like N-terminal" evidence="4">
    <location>
        <begin position="3"/>
        <end position="88"/>
    </location>
</feature>
<evidence type="ECO:0000313" key="5">
    <source>
        <dbReference type="EMBL" id="GAH07598.1"/>
    </source>
</evidence>
<feature type="non-terminal residue" evidence="5">
    <location>
        <position position="1"/>
    </location>
</feature>
<dbReference type="EMBL" id="BART01038786">
    <property type="protein sequence ID" value="GAH07598.1"/>
    <property type="molecule type" value="Genomic_DNA"/>
</dbReference>
<comment type="caution">
    <text evidence="5">The sequence shown here is derived from an EMBL/GenBank/DDBJ whole genome shotgun (WGS) entry which is preliminary data.</text>
</comment>
<dbReference type="GO" id="GO:0004756">
    <property type="term" value="F:selenide, water dikinase activity"/>
    <property type="evidence" value="ECO:0007669"/>
    <property type="project" value="TreeGrafter"/>
</dbReference>
<keyword evidence="3" id="KW-0812">Transmembrane</keyword>
<sequence length="129" mass="13537">VDFFTPIVDSPYLFGQIAAANALSDVYAMGGKPITALCLVAFSPKLGHKVLEEILKGGRDKIEESGAVVVGGHSLEDREPKPVISVQAFTPTSIMTSDAFLFRVLALSIASIISSSVIISPFNAVAKTG</sequence>
<keyword evidence="3" id="KW-0472">Membrane</keyword>
<dbReference type="PANTHER" id="PTHR10256">
    <property type="entry name" value="SELENIDE, WATER DIKINASE"/>
    <property type="match status" value="1"/>
</dbReference>
<gene>
    <name evidence="5" type="ORF">S01H4_64121</name>
</gene>
<dbReference type="SUPFAM" id="SSF55326">
    <property type="entry name" value="PurM N-terminal domain-like"/>
    <property type="match status" value="1"/>
</dbReference>
<dbReference type="Gene3D" id="3.30.1330.10">
    <property type="entry name" value="PurM-like, N-terminal domain"/>
    <property type="match status" value="1"/>
</dbReference>
<dbReference type="InterPro" id="IPR004536">
    <property type="entry name" value="SPS/SelD"/>
</dbReference>
<dbReference type="PANTHER" id="PTHR10256:SF0">
    <property type="entry name" value="INACTIVE SELENIDE, WATER DIKINASE-LIKE PROTEIN-RELATED"/>
    <property type="match status" value="1"/>
</dbReference>
<dbReference type="GO" id="GO:0005737">
    <property type="term" value="C:cytoplasm"/>
    <property type="evidence" value="ECO:0007669"/>
    <property type="project" value="TreeGrafter"/>
</dbReference>
<evidence type="ECO:0000256" key="2">
    <source>
        <dbReference type="ARBA" id="ARBA00022840"/>
    </source>
</evidence>
<protein>
    <recommendedName>
        <fullName evidence="4">PurM-like N-terminal domain-containing protein</fullName>
    </recommendedName>
</protein>
<feature type="non-terminal residue" evidence="5">
    <location>
        <position position="129"/>
    </location>
</feature>
<dbReference type="GO" id="GO:0005524">
    <property type="term" value="F:ATP binding"/>
    <property type="evidence" value="ECO:0007669"/>
    <property type="project" value="UniProtKB-KW"/>
</dbReference>
<keyword evidence="3" id="KW-1133">Transmembrane helix</keyword>